<dbReference type="AlphaFoldDB" id="A0ABD1PP24"/>
<dbReference type="EMBL" id="JBFOLK010000013">
    <property type="protein sequence ID" value="KAL2465658.1"/>
    <property type="molecule type" value="Genomic_DNA"/>
</dbReference>
<dbReference type="PANTHER" id="PTHR46361:SF1">
    <property type="entry name" value="F26K24.21 PROTEIN"/>
    <property type="match status" value="1"/>
</dbReference>
<proteinExistence type="predicted"/>
<accession>A0ABD1PP24</accession>
<reference evidence="3" key="1">
    <citation type="submission" date="2024-07" db="EMBL/GenBank/DDBJ databases">
        <title>Two chromosome-level genome assemblies of Korean endemic species Abeliophyllum distichum and Forsythia ovata (Oleaceae).</title>
        <authorList>
            <person name="Jang H."/>
        </authorList>
    </citation>
    <scope>NUCLEOTIDE SEQUENCE [LARGE SCALE GENOMIC DNA]</scope>
</reference>
<organism evidence="2 3">
    <name type="scientific">Abeliophyllum distichum</name>
    <dbReference type="NCBI Taxonomy" id="126358"/>
    <lineage>
        <taxon>Eukaryota</taxon>
        <taxon>Viridiplantae</taxon>
        <taxon>Streptophyta</taxon>
        <taxon>Embryophyta</taxon>
        <taxon>Tracheophyta</taxon>
        <taxon>Spermatophyta</taxon>
        <taxon>Magnoliopsida</taxon>
        <taxon>eudicotyledons</taxon>
        <taxon>Gunneridae</taxon>
        <taxon>Pentapetalae</taxon>
        <taxon>asterids</taxon>
        <taxon>lamiids</taxon>
        <taxon>Lamiales</taxon>
        <taxon>Oleaceae</taxon>
        <taxon>Forsythieae</taxon>
        <taxon>Abeliophyllum</taxon>
    </lineage>
</organism>
<evidence type="ECO:0000313" key="3">
    <source>
        <dbReference type="Proteomes" id="UP001604336"/>
    </source>
</evidence>
<name>A0ABD1PP24_9LAMI</name>
<dbReference type="InterPro" id="IPR002109">
    <property type="entry name" value="Glutaredoxin"/>
</dbReference>
<sequence>MERSILALDNFDMPAIGKFIREKSLKVIESLKELGKVELKGRISFFSRSTCTDCTAVRSFFREKNLNIVEINIDVYPTREKELIERTDSGTVPQIFFNEKLIGGLVVLNSLRNSGMLEKKIEEMLGIKCLDDVPEPLYTASMRRRRRV</sequence>
<gene>
    <name evidence="2" type="ORF">Adt_41509</name>
</gene>
<dbReference type="InterPro" id="IPR036249">
    <property type="entry name" value="Thioredoxin-like_sf"/>
</dbReference>
<dbReference type="Pfam" id="PF00462">
    <property type="entry name" value="Glutaredoxin"/>
    <property type="match status" value="1"/>
</dbReference>
<feature type="domain" description="Glutaredoxin" evidence="1">
    <location>
        <begin position="44"/>
        <end position="102"/>
    </location>
</feature>
<comment type="caution">
    <text evidence="2">The sequence shown here is derived from an EMBL/GenBank/DDBJ whole genome shotgun (WGS) entry which is preliminary data.</text>
</comment>
<keyword evidence="3" id="KW-1185">Reference proteome</keyword>
<dbReference type="Gene3D" id="3.40.30.10">
    <property type="entry name" value="Glutaredoxin"/>
    <property type="match status" value="1"/>
</dbReference>
<evidence type="ECO:0000259" key="1">
    <source>
        <dbReference type="Pfam" id="PF00462"/>
    </source>
</evidence>
<dbReference type="PANTHER" id="PTHR46361">
    <property type="entry name" value="ELECTRON CARRIER/ PROTEIN DISULFIDE OXIDOREDUCTASE"/>
    <property type="match status" value="1"/>
</dbReference>
<dbReference type="PROSITE" id="PS51354">
    <property type="entry name" value="GLUTAREDOXIN_2"/>
    <property type="match status" value="1"/>
</dbReference>
<dbReference type="Proteomes" id="UP001604336">
    <property type="component" value="Unassembled WGS sequence"/>
</dbReference>
<dbReference type="SUPFAM" id="SSF52833">
    <property type="entry name" value="Thioredoxin-like"/>
    <property type="match status" value="1"/>
</dbReference>
<evidence type="ECO:0000313" key="2">
    <source>
        <dbReference type="EMBL" id="KAL2465658.1"/>
    </source>
</evidence>
<protein>
    <submittedName>
        <fullName evidence="2">Glutaredoxin-related</fullName>
    </submittedName>
</protein>